<feature type="compositionally biased region" description="Basic and acidic residues" evidence="1">
    <location>
        <begin position="35"/>
        <end position="59"/>
    </location>
</feature>
<evidence type="ECO:0000313" key="2">
    <source>
        <dbReference type="EMBL" id="CRL06679.1"/>
    </source>
</evidence>
<dbReference type="EMBL" id="CVRI01000067">
    <property type="protein sequence ID" value="CRL06679.1"/>
    <property type="molecule type" value="Genomic_DNA"/>
</dbReference>
<gene>
    <name evidence="2" type="ORF">CLUMA_CG019929</name>
</gene>
<proteinExistence type="predicted"/>
<protein>
    <submittedName>
        <fullName evidence="2">CLUMA_CG019929, isoform A</fullName>
    </submittedName>
</protein>
<dbReference type="AlphaFoldDB" id="A0A1J1J2T5"/>
<keyword evidence="3" id="KW-1185">Reference proteome</keyword>
<sequence>MLSSEIRKETRHVIMKSFLKDLKFRTQRFPKNHFKQKDDALKGNVRARNESRQKDGYEL</sequence>
<feature type="region of interest" description="Disordered" evidence="1">
    <location>
        <begin position="33"/>
        <end position="59"/>
    </location>
</feature>
<name>A0A1J1J2T5_9DIPT</name>
<evidence type="ECO:0000256" key="1">
    <source>
        <dbReference type="SAM" id="MobiDB-lite"/>
    </source>
</evidence>
<evidence type="ECO:0000313" key="3">
    <source>
        <dbReference type="Proteomes" id="UP000183832"/>
    </source>
</evidence>
<accession>A0A1J1J2T5</accession>
<organism evidence="2 3">
    <name type="scientific">Clunio marinus</name>
    <dbReference type="NCBI Taxonomy" id="568069"/>
    <lineage>
        <taxon>Eukaryota</taxon>
        <taxon>Metazoa</taxon>
        <taxon>Ecdysozoa</taxon>
        <taxon>Arthropoda</taxon>
        <taxon>Hexapoda</taxon>
        <taxon>Insecta</taxon>
        <taxon>Pterygota</taxon>
        <taxon>Neoptera</taxon>
        <taxon>Endopterygota</taxon>
        <taxon>Diptera</taxon>
        <taxon>Nematocera</taxon>
        <taxon>Chironomoidea</taxon>
        <taxon>Chironomidae</taxon>
        <taxon>Clunio</taxon>
    </lineage>
</organism>
<reference evidence="2 3" key="1">
    <citation type="submission" date="2015-04" db="EMBL/GenBank/DDBJ databases">
        <authorList>
            <person name="Syromyatnikov M.Y."/>
            <person name="Popov V.N."/>
        </authorList>
    </citation>
    <scope>NUCLEOTIDE SEQUENCE [LARGE SCALE GENOMIC DNA]</scope>
</reference>
<dbReference type="Proteomes" id="UP000183832">
    <property type="component" value="Unassembled WGS sequence"/>
</dbReference>